<dbReference type="AlphaFoldDB" id="A0A2J6RJX7"/>
<evidence type="ECO:0000256" key="1">
    <source>
        <dbReference type="ARBA" id="ARBA00003420"/>
    </source>
</evidence>
<dbReference type="GO" id="GO:0005789">
    <property type="term" value="C:endoplasmic reticulum membrane"/>
    <property type="evidence" value="ECO:0007669"/>
    <property type="project" value="UniProtKB-SubCell"/>
</dbReference>
<evidence type="ECO:0000256" key="5">
    <source>
        <dbReference type="ARBA" id="ARBA00022989"/>
    </source>
</evidence>
<comment type="function">
    <text evidence="1 7">Involved in the import of GDP-mannose from the cytoplasm into the Golgi lumen.</text>
</comment>
<keyword evidence="7" id="KW-0762">Sugar transport</keyword>
<evidence type="ECO:0000256" key="2">
    <source>
        <dbReference type="ARBA" id="ARBA00010425"/>
    </source>
</evidence>
<protein>
    <recommendedName>
        <fullName evidence="7">GDP-mannose transporter</fullName>
        <shortName evidence="7">GMT</shortName>
    </recommendedName>
</protein>
<evidence type="ECO:0000256" key="4">
    <source>
        <dbReference type="ARBA" id="ARBA00022692"/>
    </source>
</evidence>
<dbReference type="EMBL" id="KZ613947">
    <property type="protein sequence ID" value="PMD38835.1"/>
    <property type="molecule type" value="Genomic_DNA"/>
</dbReference>
<evidence type="ECO:0000256" key="3">
    <source>
        <dbReference type="ARBA" id="ARBA00011182"/>
    </source>
</evidence>
<keyword evidence="7" id="KW-0333">Golgi apparatus</keyword>
<keyword evidence="7" id="KW-0256">Endoplasmic reticulum</keyword>
<feature type="transmembrane region" description="Helical" evidence="7">
    <location>
        <begin position="291"/>
        <end position="313"/>
    </location>
</feature>
<comment type="similarity">
    <text evidence="2 7">Belongs to the TPT transporter family. SLC35D subfamily.</text>
</comment>
<feature type="transmembrane region" description="Helical" evidence="7">
    <location>
        <begin position="77"/>
        <end position="96"/>
    </location>
</feature>
<keyword evidence="6 7" id="KW-0472">Membrane</keyword>
<dbReference type="Proteomes" id="UP000235786">
    <property type="component" value="Unassembled WGS sequence"/>
</dbReference>
<dbReference type="STRING" id="1149755.A0A2J6RJX7"/>
<dbReference type="GO" id="GO:0000139">
    <property type="term" value="C:Golgi membrane"/>
    <property type="evidence" value="ECO:0007669"/>
    <property type="project" value="UniProtKB-SubCell"/>
</dbReference>
<keyword evidence="9" id="KW-1185">Reference proteome</keyword>
<gene>
    <name evidence="8" type="ORF">L207DRAFT_44654</name>
</gene>
<name>A0A2J6RJX7_HYAVF</name>
<keyword evidence="5 7" id="KW-1133">Transmembrane helix</keyword>
<keyword evidence="7" id="KW-0813">Transport</keyword>
<evidence type="ECO:0000256" key="7">
    <source>
        <dbReference type="RuleBase" id="RU367097"/>
    </source>
</evidence>
<keyword evidence="4 7" id="KW-0812">Transmembrane</keyword>
<proteinExistence type="inferred from homology"/>
<dbReference type="PANTHER" id="PTHR11132">
    <property type="entry name" value="SOLUTE CARRIER FAMILY 35"/>
    <property type="match status" value="1"/>
</dbReference>
<evidence type="ECO:0000313" key="8">
    <source>
        <dbReference type="EMBL" id="PMD38835.1"/>
    </source>
</evidence>
<dbReference type="InterPro" id="IPR050186">
    <property type="entry name" value="TPT_transporter"/>
</dbReference>
<comment type="subcellular location">
    <subcellularLocation>
        <location evidence="7">Golgi apparatus membrane</location>
        <topology evidence="7">Multi-pass membrane protein</topology>
    </subcellularLocation>
    <subcellularLocation>
        <location evidence="7">Cytoplasmic vesicle membrane</location>
        <topology evidence="7">Multi-pass membrane protein</topology>
    </subcellularLocation>
    <subcellularLocation>
        <location evidence="7">Endoplasmic reticulum membrane</location>
        <topology evidence="7">Multi-pass membrane protein</topology>
    </subcellularLocation>
</comment>
<dbReference type="GO" id="GO:0030659">
    <property type="term" value="C:cytoplasmic vesicle membrane"/>
    <property type="evidence" value="ECO:0007669"/>
    <property type="project" value="UniProtKB-SubCell"/>
</dbReference>
<comment type="subunit">
    <text evidence="3 7">Homooligomer.</text>
</comment>
<feature type="transmembrane region" description="Helical" evidence="7">
    <location>
        <begin position="141"/>
        <end position="161"/>
    </location>
</feature>
<dbReference type="OrthoDB" id="417037at2759"/>
<feature type="transmembrane region" description="Helical" evidence="7">
    <location>
        <begin position="320"/>
        <end position="340"/>
    </location>
</feature>
<feature type="transmembrane region" description="Helical" evidence="7">
    <location>
        <begin position="254"/>
        <end position="271"/>
    </location>
</feature>
<keyword evidence="7" id="KW-0968">Cytoplasmic vesicle</keyword>
<feature type="transmembrane region" description="Helical" evidence="7">
    <location>
        <begin position="37"/>
        <end position="65"/>
    </location>
</feature>
<feature type="transmembrane region" description="Helical" evidence="7">
    <location>
        <begin position="168"/>
        <end position="186"/>
    </location>
</feature>
<evidence type="ECO:0000313" key="9">
    <source>
        <dbReference type="Proteomes" id="UP000235786"/>
    </source>
</evidence>
<organism evidence="8 9">
    <name type="scientific">Hyaloscypha variabilis (strain UAMH 11265 / GT02V1 / F)</name>
    <name type="common">Meliniomyces variabilis</name>
    <dbReference type="NCBI Taxonomy" id="1149755"/>
    <lineage>
        <taxon>Eukaryota</taxon>
        <taxon>Fungi</taxon>
        <taxon>Dikarya</taxon>
        <taxon>Ascomycota</taxon>
        <taxon>Pezizomycotina</taxon>
        <taxon>Leotiomycetes</taxon>
        <taxon>Helotiales</taxon>
        <taxon>Hyaloscyphaceae</taxon>
        <taxon>Hyaloscypha</taxon>
        <taxon>Hyaloscypha variabilis</taxon>
    </lineage>
</organism>
<feature type="transmembrane region" description="Helical" evidence="7">
    <location>
        <begin position="221"/>
        <end position="242"/>
    </location>
</feature>
<accession>A0A2J6RJX7</accession>
<dbReference type="NCBIfam" id="TIGR00803">
    <property type="entry name" value="nst"/>
    <property type="match status" value="1"/>
</dbReference>
<evidence type="ECO:0000256" key="6">
    <source>
        <dbReference type="ARBA" id="ARBA00023136"/>
    </source>
</evidence>
<sequence length="390" mass="42903">MDDSRGQGFIVRVPETKPRGRPAQPNSRRISISVNKVAIPVSQITHSPAVSIVAYCLASISMTIINKYCVSRPQWNMNFFLLALQSGICVLTINVCKSFGMINNLSQFSYTKARRWFPVSLLLVGMTYTGAKALQYLSVPIYTIFKNLTIIVIAYGEVLLFKSLITRTVLFSFGLLVLSSIVAAWADLSHAAQVTRDHGLVPGLVEHGTAMERLEKLNMGYAWMGLNVLCSAGYVLGMKRVIKTMGFSDWDAMYYNNVLTLPVLIVCTLLLEPWTRSNLALNFPASSRSIQYIAIIYSGLGAIFVSYASAWCIRITSSTTYSMVGALNKLPIAVSGLLFFEKEVTKGGVVAIFMGFGSGVVYALAKNRESGAARRLEKERDIESFEDGDG</sequence>
<feature type="transmembrane region" description="Helical" evidence="7">
    <location>
        <begin position="346"/>
        <end position="365"/>
    </location>
</feature>
<reference evidence="8 9" key="1">
    <citation type="submission" date="2016-04" db="EMBL/GenBank/DDBJ databases">
        <title>A degradative enzymes factory behind the ericoid mycorrhizal symbiosis.</title>
        <authorList>
            <consortium name="DOE Joint Genome Institute"/>
            <person name="Martino E."/>
            <person name="Morin E."/>
            <person name="Grelet G."/>
            <person name="Kuo A."/>
            <person name="Kohler A."/>
            <person name="Daghino S."/>
            <person name="Barry K."/>
            <person name="Choi C."/>
            <person name="Cichocki N."/>
            <person name="Clum A."/>
            <person name="Copeland A."/>
            <person name="Hainaut M."/>
            <person name="Haridas S."/>
            <person name="Labutti K."/>
            <person name="Lindquist E."/>
            <person name="Lipzen A."/>
            <person name="Khouja H.-R."/>
            <person name="Murat C."/>
            <person name="Ohm R."/>
            <person name="Olson A."/>
            <person name="Spatafora J."/>
            <person name="Veneault-Fourrey C."/>
            <person name="Henrissat B."/>
            <person name="Grigoriev I."/>
            <person name="Martin F."/>
            <person name="Perotto S."/>
        </authorList>
    </citation>
    <scope>NUCLEOTIDE SEQUENCE [LARGE SCALE GENOMIC DNA]</scope>
    <source>
        <strain evidence="8 9">F</strain>
    </source>
</reference>